<dbReference type="KEGG" id="puo:RZN69_15480"/>
<dbReference type="Proteomes" id="UP001304300">
    <property type="component" value="Chromosome"/>
</dbReference>
<evidence type="ECO:0000313" key="3">
    <source>
        <dbReference type="Proteomes" id="UP001304300"/>
    </source>
</evidence>
<protein>
    <recommendedName>
        <fullName evidence="4">MAPEG family protein</fullName>
    </recommendedName>
</protein>
<keyword evidence="1" id="KW-1133">Transmembrane helix</keyword>
<feature type="transmembrane region" description="Helical" evidence="1">
    <location>
        <begin position="6"/>
        <end position="25"/>
    </location>
</feature>
<evidence type="ECO:0000256" key="1">
    <source>
        <dbReference type="SAM" id="Phobius"/>
    </source>
</evidence>
<sequence>MRNTDTLILMLYIAGAGQVFVALIYEWVRRILEWDADLARMKHVWNRQITNTYSRYIQGLNFAFGLLTLLFAPVFLETNIIVAALALIIGVYWGGRLIVALTYYNTEEITEKKRLFRIGAWAFNLLFGYLAVVYVLVFIVNQWPVTD</sequence>
<feature type="transmembrane region" description="Helical" evidence="1">
    <location>
        <begin position="56"/>
        <end position="75"/>
    </location>
</feature>
<dbReference type="RefSeq" id="WP_317832116.1">
    <property type="nucleotide sequence ID" value="NZ_CP136920.1"/>
</dbReference>
<keyword evidence="1" id="KW-0472">Membrane</keyword>
<proteinExistence type="predicted"/>
<keyword evidence="3" id="KW-1185">Reference proteome</keyword>
<evidence type="ECO:0000313" key="2">
    <source>
        <dbReference type="EMBL" id="WOO40024.1"/>
    </source>
</evidence>
<name>A0AAQ3LDF3_9BACT</name>
<accession>A0AAQ3LDF3</accession>
<dbReference type="EMBL" id="CP136920">
    <property type="protein sequence ID" value="WOO40024.1"/>
    <property type="molecule type" value="Genomic_DNA"/>
</dbReference>
<gene>
    <name evidence="2" type="ORF">RZN69_15480</name>
</gene>
<reference evidence="2 3" key="1">
    <citation type="submission" date="2023-10" db="EMBL/GenBank/DDBJ databases">
        <title>Rubellicoccus peritrichatus gen. nov., sp. nov., isolated from an algae of coral reef tank.</title>
        <authorList>
            <person name="Luo J."/>
        </authorList>
    </citation>
    <scope>NUCLEOTIDE SEQUENCE [LARGE SCALE GENOMIC DNA]</scope>
    <source>
        <strain evidence="2 3">CR14</strain>
    </source>
</reference>
<feature type="transmembrane region" description="Helical" evidence="1">
    <location>
        <begin position="81"/>
        <end position="103"/>
    </location>
</feature>
<keyword evidence="1" id="KW-0812">Transmembrane</keyword>
<feature type="transmembrane region" description="Helical" evidence="1">
    <location>
        <begin position="115"/>
        <end position="140"/>
    </location>
</feature>
<dbReference type="AlphaFoldDB" id="A0AAQ3LDF3"/>
<evidence type="ECO:0008006" key="4">
    <source>
        <dbReference type="Google" id="ProtNLM"/>
    </source>
</evidence>
<organism evidence="2 3">
    <name type="scientific">Rubellicoccus peritrichatus</name>
    <dbReference type="NCBI Taxonomy" id="3080537"/>
    <lineage>
        <taxon>Bacteria</taxon>
        <taxon>Pseudomonadati</taxon>
        <taxon>Verrucomicrobiota</taxon>
        <taxon>Opitutia</taxon>
        <taxon>Puniceicoccales</taxon>
        <taxon>Cerasicoccaceae</taxon>
        <taxon>Rubellicoccus</taxon>
    </lineage>
</organism>